<proteinExistence type="predicted"/>
<gene>
    <name evidence="1" type="ORF">US50_C0066G0001</name>
</gene>
<protein>
    <recommendedName>
        <fullName evidence="3">YfhO family protein</fullName>
    </recommendedName>
</protein>
<feature type="non-terminal residue" evidence="1">
    <location>
        <position position="1"/>
    </location>
</feature>
<name>A0A0G0K023_9BACT</name>
<reference evidence="1 2" key="1">
    <citation type="journal article" date="2015" name="Nature">
        <title>rRNA introns, odd ribosomes, and small enigmatic genomes across a large radiation of phyla.</title>
        <authorList>
            <person name="Brown C.T."/>
            <person name="Hug L.A."/>
            <person name="Thomas B.C."/>
            <person name="Sharon I."/>
            <person name="Castelle C.J."/>
            <person name="Singh A."/>
            <person name="Wilkins M.J."/>
            <person name="Williams K.H."/>
            <person name="Banfield J.F."/>
        </authorList>
    </citation>
    <scope>NUCLEOTIDE SEQUENCE [LARGE SCALE GENOMIC DNA]</scope>
</reference>
<dbReference type="EMBL" id="LBTF01000066">
    <property type="protein sequence ID" value="KKQ33991.1"/>
    <property type="molecule type" value="Genomic_DNA"/>
</dbReference>
<dbReference type="Proteomes" id="UP000033876">
    <property type="component" value="Unassembled WGS sequence"/>
</dbReference>
<sequence length="286" mass="32427">SDLYLVKLNFFDSQATVYKKQLGDLVGATLVPGERIFLTGSPVFWLGSLKQNFNLLQVRGGKDENSTHKTWALGAYQIREGESPQLLEGWLSVFGVSRLLYQGEGSDEYYKDFKNEKRFTSWYPVDSEGDNKVYDFPNSLVRLASTELLKVPAPAAGDDKRALIEYVSYLKDPVKLTYKAGKIELSVMPPSDTLISFSISYDTHWHITEGQGRLKSDSFGNMVLEPGENNSRWQITYTEEWWEMLPGVGFTLVFLLILNKSDSFAAYFKKKTPSLGISVTNEEENY</sequence>
<evidence type="ECO:0008006" key="3">
    <source>
        <dbReference type="Google" id="ProtNLM"/>
    </source>
</evidence>
<organism evidence="1 2">
    <name type="scientific">Candidatus Nomurabacteria bacterium GW2011_GWB1_37_5</name>
    <dbReference type="NCBI Taxonomy" id="1618742"/>
    <lineage>
        <taxon>Bacteria</taxon>
        <taxon>Candidatus Nomuraibacteriota</taxon>
    </lineage>
</organism>
<evidence type="ECO:0000313" key="1">
    <source>
        <dbReference type="EMBL" id="KKQ33991.1"/>
    </source>
</evidence>
<evidence type="ECO:0000313" key="2">
    <source>
        <dbReference type="Proteomes" id="UP000033876"/>
    </source>
</evidence>
<accession>A0A0G0K023</accession>
<comment type="caution">
    <text evidence="1">The sequence shown here is derived from an EMBL/GenBank/DDBJ whole genome shotgun (WGS) entry which is preliminary data.</text>
</comment>
<dbReference type="AlphaFoldDB" id="A0A0G0K023"/>